<feature type="region of interest" description="Disordered" evidence="2">
    <location>
        <begin position="221"/>
        <end position="243"/>
    </location>
</feature>
<dbReference type="Proteomes" id="UP001430356">
    <property type="component" value="Unassembled WGS sequence"/>
</dbReference>
<evidence type="ECO:0000256" key="2">
    <source>
        <dbReference type="SAM" id="MobiDB-lite"/>
    </source>
</evidence>
<organism evidence="3 4">
    <name type="scientific">Novymonas esmeraldas</name>
    <dbReference type="NCBI Taxonomy" id="1808958"/>
    <lineage>
        <taxon>Eukaryota</taxon>
        <taxon>Discoba</taxon>
        <taxon>Euglenozoa</taxon>
        <taxon>Kinetoplastea</taxon>
        <taxon>Metakinetoplastina</taxon>
        <taxon>Trypanosomatida</taxon>
        <taxon>Trypanosomatidae</taxon>
        <taxon>Novymonas</taxon>
    </lineage>
</organism>
<gene>
    <name evidence="3" type="ORF">NESM_000826100</name>
</gene>
<feature type="coiled-coil region" evidence="1">
    <location>
        <begin position="109"/>
        <end position="136"/>
    </location>
</feature>
<accession>A0AAW0F036</accession>
<sequence>MQALPHVLADRRQRLQVQESTVVQDAALRMSAAVQQLHTCSSDIRQCSGVIEGTVLMLGVRTAHTLLTQLGRALEAIDGVVDAWRTTASTQAEHCAQYRQLMASMDQVHAGMKERREAVEKELRALRVERDRKEAAYDAAVLYVQRVLAEHTAWQEAHGHNTQSWPTTTACDEAMSALHAARAGTAGAATASAVVVVGGGGADRRGRRDVEETAMVLAQEDDFTGGGGGPPPPQPSPPPPLREWAPATATATAAAGVSSTLSAEDSGDVALRWRAVVAGRIGATQPSVRFAYVPPAEEVELLREVLAMGTGSTTLVKDINAAHARLDEHRAHVLALCVRSLGALHATRQELRTMKTHLRQLMDRHAPFASMADELVDRIQQHVEAEVKRRLAAAAATTTTAAAAVPNISTAAPSLVGGSYSGRDTRASRTSASSASFAAAQSSDYMVPACSSGWAWPPDA</sequence>
<protein>
    <submittedName>
        <fullName evidence="3">Uncharacterized protein</fullName>
    </submittedName>
</protein>
<dbReference type="EMBL" id="JAECZO010000163">
    <property type="protein sequence ID" value="KAK7198627.1"/>
    <property type="molecule type" value="Genomic_DNA"/>
</dbReference>
<comment type="caution">
    <text evidence="3">The sequence shown here is derived from an EMBL/GenBank/DDBJ whole genome shotgun (WGS) entry which is preliminary data.</text>
</comment>
<proteinExistence type="predicted"/>
<evidence type="ECO:0000313" key="4">
    <source>
        <dbReference type="Proteomes" id="UP001430356"/>
    </source>
</evidence>
<keyword evidence="1" id="KW-0175">Coiled coil</keyword>
<evidence type="ECO:0000313" key="3">
    <source>
        <dbReference type="EMBL" id="KAK7198627.1"/>
    </source>
</evidence>
<evidence type="ECO:0000256" key="1">
    <source>
        <dbReference type="SAM" id="Coils"/>
    </source>
</evidence>
<feature type="compositionally biased region" description="Pro residues" evidence="2">
    <location>
        <begin position="229"/>
        <end position="241"/>
    </location>
</feature>
<name>A0AAW0F036_9TRYP</name>
<dbReference type="AlphaFoldDB" id="A0AAW0F036"/>
<keyword evidence="4" id="KW-1185">Reference proteome</keyword>
<reference evidence="3 4" key="1">
    <citation type="journal article" date="2021" name="MBio">
        <title>A New Model Trypanosomatid, Novymonas esmeraldas: Genomic Perception of Its 'Candidatus Pandoraea novymonadis' Endosymbiont.</title>
        <authorList>
            <person name="Zakharova A."/>
            <person name="Saura A."/>
            <person name="Butenko A."/>
            <person name="Podesvova L."/>
            <person name="Warmusova S."/>
            <person name="Kostygov A.Y."/>
            <person name="Nenarokova A."/>
            <person name="Lukes J."/>
            <person name="Opperdoes F.R."/>
            <person name="Yurchenko V."/>
        </authorList>
    </citation>
    <scope>NUCLEOTIDE SEQUENCE [LARGE SCALE GENOMIC DNA]</scope>
    <source>
        <strain evidence="3 4">E262AT.01</strain>
    </source>
</reference>